<gene>
    <name evidence="2" type="ORF">AV654_09660</name>
    <name evidence="3" type="ORF">C8Z91_03740</name>
</gene>
<dbReference type="eggNOG" id="COG1018">
    <property type="taxonomic scope" value="Bacteria"/>
</dbReference>
<feature type="transmembrane region" description="Helical" evidence="1">
    <location>
        <begin position="62"/>
        <end position="82"/>
    </location>
</feature>
<reference evidence="3 5" key="3">
    <citation type="submission" date="2018-03" db="EMBL/GenBank/DDBJ databases">
        <title>Genome sequence of Paenibacillus elgii strain AC13 an antimicrobial compound producing bacteria.</title>
        <authorList>
            <person name="Kurokawa A.S."/>
            <person name="Araujo J.F."/>
            <person name="Costa R.A."/>
            <person name="Ortega D.B."/>
            <person name="Pires A.S."/>
            <person name="Pappas G.J.Jr."/>
            <person name="Franco O.L."/>
            <person name="Barreto C."/>
            <person name="Magalhaes B.S."/>
            <person name="Kruger R.H."/>
        </authorList>
    </citation>
    <scope>NUCLEOTIDE SEQUENCE [LARGE SCALE GENOMIC DNA]</scope>
    <source>
        <strain evidence="3 5">AC13</strain>
    </source>
</reference>
<evidence type="ECO:0008006" key="6">
    <source>
        <dbReference type="Google" id="ProtNLM"/>
    </source>
</evidence>
<name>A0A161UVM0_9BACL</name>
<keyword evidence="1" id="KW-0812">Transmembrane</keyword>
<feature type="transmembrane region" description="Helical" evidence="1">
    <location>
        <begin position="94"/>
        <end position="117"/>
    </location>
</feature>
<reference evidence="2" key="2">
    <citation type="submission" date="2016-01" db="EMBL/GenBank/DDBJ databases">
        <authorList>
            <person name="McClelland M."/>
            <person name="Jain A."/>
            <person name="Saraogi P."/>
            <person name="Mendelson R."/>
            <person name="Westerman R."/>
            <person name="SanMiguel P."/>
            <person name="Csonka L."/>
        </authorList>
    </citation>
    <scope>NUCLEOTIDE SEQUENCE</scope>
    <source>
        <strain evidence="2">M63</strain>
    </source>
</reference>
<accession>A0A161UVM0</accession>
<dbReference type="RefSeq" id="WP_063178771.1">
    <property type="nucleotide sequence ID" value="NZ_LQRA01000040.1"/>
</dbReference>
<keyword evidence="1" id="KW-0472">Membrane</keyword>
<reference evidence="4" key="1">
    <citation type="submission" date="2016-01" db="EMBL/GenBank/DDBJ databases">
        <title>Draft genome of Chromobacterium sp. F49.</title>
        <authorList>
            <person name="Hong K.W."/>
        </authorList>
    </citation>
    <scope>NUCLEOTIDE SEQUENCE [LARGE SCALE GENOMIC DNA]</scope>
    <source>
        <strain evidence="4">M63</strain>
    </source>
</reference>
<evidence type="ECO:0000313" key="5">
    <source>
        <dbReference type="Proteomes" id="UP000244184"/>
    </source>
</evidence>
<comment type="caution">
    <text evidence="2">The sequence shown here is derived from an EMBL/GenBank/DDBJ whole genome shotgun (WGS) entry which is preliminary data.</text>
</comment>
<feature type="transmembrane region" description="Helical" evidence="1">
    <location>
        <begin position="12"/>
        <end position="35"/>
    </location>
</feature>
<dbReference type="AlphaFoldDB" id="A0A161UVM0"/>
<dbReference type="EMBL" id="LQRA01000040">
    <property type="protein sequence ID" value="KZE81931.1"/>
    <property type="molecule type" value="Genomic_DNA"/>
</dbReference>
<proteinExistence type="predicted"/>
<evidence type="ECO:0000313" key="3">
    <source>
        <dbReference type="EMBL" id="PUA40584.1"/>
    </source>
</evidence>
<keyword evidence="1" id="KW-1133">Transmembrane helix</keyword>
<keyword evidence="4" id="KW-1185">Reference proteome</keyword>
<dbReference type="EMBL" id="PYHP01000009">
    <property type="protein sequence ID" value="PUA40584.1"/>
    <property type="molecule type" value="Genomic_DNA"/>
</dbReference>
<evidence type="ECO:0000313" key="4">
    <source>
        <dbReference type="Proteomes" id="UP000076563"/>
    </source>
</evidence>
<dbReference type="OrthoDB" id="156858at2"/>
<dbReference type="Proteomes" id="UP000244184">
    <property type="component" value="Unassembled WGS sequence"/>
</dbReference>
<evidence type="ECO:0000256" key="1">
    <source>
        <dbReference type="SAM" id="Phobius"/>
    </source>
</evidence>
<feature type="transmembrane region" description="Helical" evidence="1">
    <location>
        <begin position="137"/>
        <end position="157"/>
    </location>
</feature>
<protein>
    <recommendedName>
        <fullName evidence="6">DUF2269 domain-containing protein</fullName>
    </recommendedName>
</protein>
<dbReference type="Proteomes" id="UP000076563">
    <property type="component" value="Unassembled WGS sequence"/>
</dbReference>
<organism evidence="2 4">
    <name type="scientific">Paenibacillus elgii</name>
    <dbReference type="NCBI Taxonomy" id="189691"/>
    <lineage>
        <taxon>Bacteria</taxon>
        <taxon>Bacillati</taxon>
        <taxon>Bacillota</taxon>
        <taxon>Bacilli</taxon>
        <taxon>Bacillales</taxon>
        <taxon>Paenibacillaceae</taxon>
        <taxon>Paenibacillus</taxon>
    </lineage>
</organism>
<evidence type="ECO:0000313" key="2">
    <source>
        <dbReference type="EMBL" id="KZE81931.1"/>
    </source>
</evidence>
<dbReference type="STRING" id="1007103.GCA_000213315_06340"/>
<sequence length="166" mass="18295">MKLTVRQRKWLLSAHILFSAIWLGNSVVFVVLGIVSATTGDPGVLSACYTVMHLLSTSSLRASTIGTVVTGVLLSVLTSWGLFRYYWIIAKEGLTLLCILLGAVGMYFWTLRGVTLIPASGMDVWQQPDFVVNNGQLWIGIVLQALSLAAMIVLSVWKPWGRRKQK</sequence>